<evidence type="ECO:0000313" key="1">
    <source>
        <dbReference type="EMBL" id="ABT16691.1"/>
    </source>
</evidence>
<organism evidence="1 2">
    <name type="scientific">Chlorovirus heliozoae</name>
    <dbReference type="NCBI Taxonomy" id="322019"/>
    <lineage>
        <taxon>Viruses</taxon>
        <taxon>Varidnaviria</taxon>
        <taxon>Bamfordvirae</taxon>
        <taxon>Nucleocytoviricota</taxon>
        <taxon>Megaviricetes</taxon>
        <taxon>Algavirales</taxon>
        <taxon>Phycodnaviridae</taxon>
        <taxon>Chlorovirus</taxon>
    </lineage>
</organism>
<protein>
    <submittedName>
        <fullName evidence="1">Uncharacterized protein Z557R</fullName>
    </submittedName>
</protein>
<dbReference type="Proteomes" id="UP000202420">
    <property type="component" value="Segment"/>
</dbReference>
<accession>A7K9G7</accession>
<dbReference type="EMBL" id="EF101928">
    <property type="protein sequence ID" value="ABT16691.1"/>
    <property type="molecule type" value="Genomic_DNA"/>
</dbReference>
<name>A7K9G7_9PHYC</name>
<dbReference type="GeneID" id="5470942"/>
<reference evidence="1 2" key="1">
    <citation type="submission" date="2006-09" db="EMBL/GenBank/DDBJ databases">
        <title>Sequence and annotation of the 288-kb ATCV-1 virus that infects an endosymbiotic Chlorella strain of the heliozoon Acanthocystis turfacea.</title>
        <authorList>
            <person name="Fitzgerald L.A."/>
            <person name="Graves M.V."/>
            <person name="Li X."/>
            <person name="Pfitzner A.J.P."/>
            <person name="Hartigan J."/>
            <person name="Van Etten J.L."/>
        </authorList>
    </citation>
    <scope>NUCLEOTIDE SEQUENCE [LARGE SCALE GENOMIC DNA]</scope>
    <source>
        <strain evidence="1 2">ATCV-1</strain>
    </source>
</reference>
<proteinExistence type="predicted"/>
<evidence type="ECO:0000313" key="2">
    <source>
        <dbReference type="Proteomes" id="UP000202420"/>
    </source>
</evidence>
<gene>
    <name evidence="1" type="primary">Z557R</name>
    <name evidence="1" type="ORF">ATCV1_Z557R</name>
</gene>
<dbReference type="KEGG" id="vg:5470942"/>
<dbReference type="RefSeq" id="YP_001427038.1">
    <property type="nucleotide sequence ID" value="NC_008724.1"/>
</dbReference>
<sequence>MKTVSMDRILKNLSYVPRKPHGFYRVQGGGQLAYSSNPHITPTKNIFNLHAPRKRKNGSTYKMYVMQHKQIASKQREFNMLKKKGEAKLTKQDAIQIWSFVKAMTRNILDRTHELLVSERSYITRHGPDLINYLASNCVIRMELFRKFQKNVNDHVKPIITQTEFFLKHIRYYRNAILDIMKMRIQGRKTYLKISKYIKQYFSNIHSIMTNVTANLSNLMKYTKEYKDTISGYHDKYCPKPVGRRIRTPSESEKAKDVKKIMKAFYKLKNSSDRNFMKLLEQIRLRERLENSANMRMYKEIISRTNQKLPL</sequence>
<keyword evidence="2" id="KW-1185">Reference proteome</keyword>